<dbReference type="PANTHER" id="PTHR43221">
    <property type="entry name" value="PROTEASE HTPX"/>
    <property type="match status" value="1"/>
</dbReference>
<evidence type="ECO:0000256" key="5">
    <source>
        <dbReference type="ARBA" id="ARBA00022801"/>
    </source>
</evidence>
<dbReference type="PANTHER" id="PTHR43221:SF2">
    <property type="entry name" value="PROTEASE HTPX HOMOLOG"/>
    <property type="match status" value="1"/>
</dbReference>
<keyword evidence="8 10" id="KW-0482">Metalloprotease</keyword>
<dbReference type="Proteomes" id="UP000199092">
    <property type="component" value="Chromosome I"/>
</dbReference>
<evidence type="ECO:0000256" key="4">
    <source>
        <dbReference type="ARBA" id="ARBA00022723"/>
    </source>
</evidence>
<dbReference type="GO" id="GO:0004222">
    <property type="term" value="F:metalloendopeptidase activity"/>
    <property type="evidence" value="ECO:0007669"/>
    <property type="project" value="InterPro"/>
</dbReference>
<evidence type="ECO:0000256" key="1">
    <source>
        <dbReference type="ARBA" id="ARBA00022475"/>
    </source>
</evidence>
<gene>
    <name evidence="14" type="ORF">SAMN04488543_0289</name>
</gene>
<evidence type="ECO:0000256" key="11">
    <source>
        <dbReference type="SAM" id="MobiDB-lite"/>
    </source>
</evidence>
<proteinExistence type="inferred from homology"/>
<feature type="domain" description="Peptidase M48" evidence="13">
    <location>
        <begin position="94"/>
        <end position="176"/>
    </location>
</feature>
<reference evidence="14 15" key="1">
    <citation type="submission" date="2016-10" db="EMBL/GenBank/DDBJ databases">
        <authorList>
            <person name="de Groot N.N."/>
        </authorList>
    </citation>
    <scope>NUCLEOTIDE SEQUENCE [LARGE SCALE GENOMIC DNA]</scope>
    <source>
        <strain evidence="14 15">DSM 21741</strain>
    </source>
</reference>
<sequence>MSPRARQPRPEQSLRHPAEVPLFVVMVVLNIAIVAMIVNLALFLPFLPDRYRDTSVATAVRTAFVGLLLLIPLLIVIGETQRASVRGTAVELSPHQFPELYATADEFARVLGLDRRPDLFLMNGNGALNAFAAQATGHDDVVLSNELFVNLHDGNREGLHFILGHELGHIRLHHVALWYQVAIAYSGLIPVLGPDVVPAARVLLRPARRPPVAQRRGGSGAPGFGTPHRGRRGRRSPAPAGHGGAGLLGRPRPAAEIAPVHGAPAGAPASSRILPAVDVLTGSSRPAVVGASVPAALVAGSEQGGTGPGTGGVRRVL</sequence>
<evidence type="ECO:0000256" key="6">
    <source>
        <dbReference type="ARBA" id="ARBA00022833"/>
    </source>
</evidence>
<comment type="cofactor">
    <cofactor evidence="10">
        <name>Zn(2+)</name>
        <dbReference type="ChEBI" id="CHEBI:29105"/>
    </cofactor>
    <text evidence="10">Binds 1 zinc ion per subunit.</text>
</comment>
<dbReference type="GO" id="GO:0046872">
    <property type="term" value="F:metal ion binding"/>
    <property type="evidence" value="ECO:0007669"/>
    <property type="project" value="UniProtKB-KW"/>
</dbReference>
<dbReference type="Pfam" id="PF01435">
    <property type="entry name" value="Peptidase_M48"/>
    <property type="match status" value="1"/>
</dbReference>
<evidence type="ECO:0000256" key="12">
    <source>
        <dbReference type="SAM" id="Phobius"/>
    </source>
</evidence>
<name>A0A1H1LK31_9ACTN</name>
<dbReference type="InterPro" id="IPR001915">
    <property type="entry name" value="Peptidase_M48"/>
</dbReference>
<dbReference type="EMBL" id="LT629749">
    <property type="protein sequence ID" value="SDR74219.1"/>
    <property type="molecule type" value="Genomic_DNA"/>
</dbReference>
<dbReference type="STRING" id="546871.SAMN04488543_0289"/>
<evidence type="ECO:0000256" key="9">
    <source>
        <dbReference type="ARBA" id="ARBA00023136"/>
    </source>
</evidence>
<dbReference type="GO" id="GO:0006508">
    <property type="term" value="P:proteolysis"/>
    <property type="evidence" value="ECO:0007669"/>
    <property type="project" value="UniProtKB-KW"/>
</dbReference>
<comment type="similarity">
    <text evidence="10">Belongs to the peptidase M48 family.</text>
</comment>
<dbReference type="Gene3D" id="3.30.2010.10">
    <property type="entry name" value="Metalloproteases ('zincins'), catalytic domain"/>
    <property type="match status" value="1"/>
</dbReference>
<keyword evidence="5 10" id="KW-0378">Hydrolase</keyword>
<keyword evidence="7 12" id="KW-1133">Transmembrane helix</keyword>
<keyword evidence="3 12" id="KW-0812">Transmembrane</keyword>
<keyword evidence="4" id="KW-0479">Metal-binding</keyword>
<keyword evidence="1" id="KW-1003">Cell membrane</keyword>
<accession>A0A1H1LK31</accession>
<evidence type="ECO:0000256" key="10">
    <source>
        <dbReference type="RuleBase" id="RU003983"/>
    </source>
</evidence>
<feature type="region of interest" description="Disordered" evidence="11">
    <location>
        <begin position="208"/>
        <end position="251"/>
    </location>
</feature>
<feature type="transmembrane region" description="Helical" evidence="12">
    <location>
        <begin position="56"/>
        <end position="77"/>
    </location>
</feature>
<evidence type="ECO:0000259" key="13">
    <source>
        <dbReference type="Pfam" id="PF01435"/>
    </source>
</evidence>
<evidence type="ECO:0000256" key="2">
    <source>
        <dbReference type="ARBA" id="ARBA00022670"/>
    </source>
</evidence>
<keyword evidence="6 10" id="KW-0862">Zinc</keyword>
<organism evidence="14 15">
    <name type="scientific">Friedmanniella luteola</name>
    <dbReference type="NCBI Taxonomy" id="546871"/>
    <lineage>
        <taxon>Bacteria</taxon>
        <taxon>Bacillati</taxon>
        <taxon>Actinomycetota</taxon>
        <taxon>Actinomycetes</taxon>
        <taxon>Propionibacteriales</taxon>
        <taxon>Nocardioidaceae</taxon>
        <taxon>Friedmanniella</taxon>
    </lineage>
</organism>
<keyword evidence="15" id="KW-1185">Reference proteome</keyword>
<keyword evidence="2 10" id="KW-0645">Protease</keyword>
<evidence type="ECO:0000256" key="8">
    <source>
        <dbReference type="ARBA" id="ARBA00023049"/>
    </source>
</evidence>
<dbReference type="InterPro" id="IPR050083">
    <property type="entry name" value="HtpX_protease"/>
</dbReference>
<evidence type="ECO:0000313" key="14">
    <source>
        <dbReference type="EMBL" id="SDR74219.1"/>
    </source>
</evidence>
<keyword evidence="9 12" id="KW-0472">Membrane</keyword>
<evidence type="ECO:0000256" key="7">
    <source>
        <dbReference type="ARBA" id="ARBA00022989"/>
    </source>
</evidence>
<evidence type="ECO:0000313" key="15">
    <source>
        <dbReference type="Proteomes" id="UP000199092"/>
    </source>
</evidence>
<evidence type="ECO:0000256" key="3">
    <source>
        <dbReference type="ARBA" id="ARBA00022692"/>
    </source>
</evidence>
<feature type="transmembrane region" description="Helical" evidence="12">
    <location>
        <begin position="20"/>
        <end position="44"/>
    </location>
</feature>
<dbReference type="AlphaFoldDB" id="A0A1H1LK31"/>
<protein>
    <submittedName>
        <fullName evidence="14">Peptidase family M48</fullName>
    </submittedName>
</protein>